<dbReference type="SUPFAM" id="SSF56112">
    <property type="entry name" value="Protein kinase-like (PK-like)"/>
    <property type="match status" value="1"/>
</dbReference>
<dbReference type="Gene3D" id="1.10.510.10">
    <property type="entry name" value="Transferase(Phosphotransferase) domain 1"/>
    <property type="match status" value="1"/>
</dbReference>
<dbReference type="PANTHER" id="PTHR24361:SF834">
    <property type="entry name" value="KINASE, PUTATIVE-RELATED"/>
    <property type="match status" value="1"/>
</dbReference>
<proteinExistence type="predicted"/>
<evidence type="ECO:0000313" key="4">
    <source>
        <dbReference type="Proteomes" id="UP001057375"/>
    </source>
</evidence>
<gene>
    <name evidence="3" type="ORF">ADUPG1_008421</name>
</gene>
<dbReference type="InterPro" id="IPR017441">
    <property type="entry name" value="Protein_kinase_ATP_BS"/>
</dbReference>
<keyword evidence="4" id="KW-1185">Reference proteome</keyword>
<name>A0ABQ5KUW9_9EUKA</name>
<evidence type="ECO:0000259" key="2">
    <source>
        <dbReference type="PROSITE" id="PS50011"/>
    </source>
</evidence>
<dbReference type="Proteomes" id="UP001057375">
    <property type="component" value="Unassembled WGS sequence"/>
</dbReference>
<dbReference type="InterPro" id="IPR053235">
    <property type="entry name" value="Ser_Thr_kinase"/>
</dbReference>
<organism evidence="3 4">
    <name type="scientific">Aduncisulcus paluster</name>
    <dbReference type="NCBI Taxonomy" id="2918883"/>
    <lineage>
        <taxon>Eukaryota</taxon>
        <taxon>Metamonada</taxon>
        <taxon>Carpediemonas-like organisms</taxon>
        <taxon>Aduncisulcus</taxon>
    </lineage>
</organism>
<evidence type="ECO:0000256" key="1">
    <source>
        <dbReference type="PROSITE-ProRule" id="PRU10141"/>
    </source>
</evidence>
<dbReference type="PROSITE" id="PS50011">
    <property type="entry name" value="PROTEIN_KINASE_DOM"/>
    <property type="match status" value="1"/>
</dbReference>
<dbReference type="InterPro" id="IPR011009">
    <property type="entry name" value="Kinase-like_dom_sf"/>
</dbReference>
<dbReference type="PANTHER" id="PTHR24361">
    <property type="entry name" value="MITOGEN-ACTIVATED KINASE KINASE KINASE"/>
    <property type="match status" value="1"/>
</dbReference>
<keyword evidence="1" id="KW-0067">ATP-binding</keyword>
<reference evidence="3" key="1">
    <citation type="submission" date="2022-03" db="EMBL/GenBank/DDBJ databases">
        <title>Draft genome sequence of Aduncisulcus paluster, a free-living microaerophilic Fornicata.</title>
        <authorList>
            <person name="Yuyama I."/>
            <person name="Kume K."/>
            <person name="Tamura T."/>
            <person name="Inagaki Y."/>
            <person name="Hashimoto T."/>
        </authorList>
    </citation>
    <scope>NUCLEOTIDE SEQUENCE</scope>
    <source>
        <strain evidence="3">NY0171</strain>
    </source>
</reference>
<evidence type="ECO:0000313" key="3">
    <source>
        <dbReference type="EMBL" id="GKT35219.1"/>
    </source>
</evidence>
<dbReference type="InterPro" id="IPR000719">
    <property type="entry name" value="Prot_kinase_dom"/>
</dbReference>
<accession>A0ABQ5KUW9</accession>
<dbReference type="PROSITE" id="PS00107">
    <property type="entry name" value="PROTEIN_KINASE_ATP"/>
    <property type="match status" value="1"/>
</dbReference>
<dbReference type="EMBL" id="BQXS01010946">
    <property type="protein sequence ID" value="GKT35219.1"/>
    <property type="molecule type" value="Genomic_DNA"/>
</dbReference>
<comment type="caution">
    <text evidence="3">The sequence shown here is derived from an EMBL/GenBank/DDBJ whole genome shotgun (WGS) entry which is preliminary data.</text>
</comment>
<sequence>MGNVCSCCTDQIPTWEYSSEEQSSAEFFWNADRVGAFLKVQDRKKPKKEATTLPDVIFSPRDPFTLTSSSKISTRCVIGHGGFGEVLLVYVDGISVPCVLKKMLQFADASIVRGCRNEFKIQLKLFNNPKCFNRIPRPLYILDLLDVDMIGAYGYIMEFCTGGSVKDFARSWCVDGEYLKSKDTRDEKERDDEYSKFEYFSESSQSEYDTIHFDPKALNPVKVCSLCVEMIECLDDVFTAKPKLIHRDIQPDNFLVRVDPKDGECTVVLGDLGMAKIHRSVTRFLTYKSFSSSSLLSDLTLSTSSPFCVSSSISSSSQSSYQSYAGTIVYSSFEGLKYGEQTQLGDAHSLGMSILALFLCKHPFIDHPALYKCTQESQEYVGIVIDLLKDDVLSTMLSRSPVFKSLMTIEGGKYEPVHKCLNEVFQGLTKLDVKERMNVHEARERVQSIKYLLPKIGEGWKYPDVDHMIKKFRSKYGIPKHPPEHLLKPSILSKIREIL</sequence>
<feature type="binding site" evidence="1">
    <location>
        <position position="101"/>
    </location>
    <ligand>
        <name>ATP</name>
        <dbReference type="ChEBI" id="CHEBI:30616"/>
    </ligand>
</feature>
<feature type="domain" description="Protein kinase" evidence="2">
    <location>
        <begin position="72"/>
        <end position="452"/>
    </location>
</feature>
<protein>
    <recommendedName>
        <fullName evidence="2">Protein kinase domain-containing protein</fullName>
    </recommendedName>
</protein>
<keyword evidence="1" id="KW-0547">Nucleotide-binding</keyword>
<dbReference type="SMART" id="SM00220">
    <property type="entry name" value="S_TKc"/>
    <property type="match status" value="1"/>
</dbReference>